<dbReference type="EMBL" id="JAAAUB010000010">
    <property type="protein sequence ID" value="NMH17003.1"/>
    <property type="molecule type" value="Genomic_DNA"/>
</dbReference>
<dbReference type="SUPFAM" id="SSF53448">
    <property type="entry name" value="Nucleotide-diphospho-sugar transferases"/>
    <property type="match status" value="1"/>
</dbReference>
<dbReference type="Proteomes" id="UP000669605">
    <property type="component" value="Unassembled WGS sequence"/>
</dbReference>
<protein>
    <recommendedName>
        <fullName evidence="3">Glycosyltransferase</fullName>
    </recommendedName>
</protein>
<evidence type="ECO:0008006" key="3">
    <source>
        <dbReference type="Google" id="ProtNLM"/>
    </source>
</evidence>
<dbReference type="InterPro" id="IPR029044">
    <property type="entry name" value="Nucleotide-diphossugar_trans"/>
</dbReference>
<evidence type="ECO:0000313" key="1">
    <source>
        <dbReference type="EMBL" id="NMH17003.1"/>
    </source>
</evidence>
<gene>
    <name evidence="1" type="ORF">GV368_07825</name>
</gene>
<sequence>MTLYREREHLFGLEGDWLFLDLDVVITGGLDPFFSFQPEKSFIVMQNWTQPGKGIGNTSVVRFRVGAHPYLYDHFVAHWREVFAEHDNEQIYISRTIHELTFWPNEWCVLYKVQCLPPWPQRFWQDPVIPAGARIIAFPGAPDPYEAVKGEWPVKRWYKKLYKYTRPARWIETIWQDAEQKYRSRREARSPS</sequence>
<name>A0ABX1QM66_9PROT</name>
<comment type="caution">
    <text evidence="1">The sequence shown here is derived from an EMBL/GenBank/DDBJ whole genome shotgun (WGS) entry which is preliminary data.</text>
</comment>
<keyword evidence="2" id="KW-1185">Reference proteome</keyword>
<accession>A0ABX1QM66</accession>
<proteinExistence type="predicted"/>
<reference evidence="1 2" key="1">
    <citation type="journal article" date="2020" name="Curr. Microbiol.">
        <title>Tepidiphilus baoligensis sp. nov., a Novel Bacterium of the Family Hydrogenophilaceae Isolated from an Oil Reservoir.</title>
        <authorList>
            <person name="Zhang X."/>
            <person name="Wang G."/>
            <person name="Ma X."/>
            <person name="Yu J."/>
            <person name="You J."/>
            <person name="Xue Y."/>
            <person name="Ma Y."/>
        </authorList>
    </citation>
    <scope>NUCLEOTIDE SEQUENCE [LARGE SCALE GENOMIC DNA]</scope>
    <source>
        <strain evidence="1 2">B18-69</strain>
    </source>
</reference>
<organism evidence="1 2">
    <name type="scientific">Tepidiphilus baoligensis</name>
    <dbReference type="NCBI Taxonomy" id="2698687"/>
    <lineage>
        <taxon>Bacteria</taxon>
        <taxon>Pseudomonadati</taxon>
        <taxon>Pseudomonadota</taxon>
        <taxon>Hydrogenophilia</taxon>
        <taxon>Hydrogenophilales</taxon>
        <taxon>Hydrogenophilaceae</taxon>
        <taxon>Tepidiphilus</taxon>
    </lineage>
</organism>
<evidence type="ECO:0000313" key="2">
    <source>
        <dbReference type="Proteomes" id="UP000669605"/>
    </source>
</evidence>